<evidence type="ECO:0000256" key="1">
    <source>
        <dbReference type="SAM" id="MobiDB-lite"/>
    </source>
</evidence>
<dbReference type="EMBL" id="AP021857">
    <property type="protein sequence ID" value="BBO21503.1"/>
    <property type="molecule type" value="Genomic_DNA"/>
</dbReference>
<dbReference type="KEGG" id="ddz:DSYM_22020"/>
<name>A0A809R1K1_9PROT</name>
<gene>
    <name evidence="2" type="ORF">DSYM_22020</name>
</gene>
<reference evidence="2" key="1">
    <citation type="journal article" name="DNA Res.">
        <title>The physiological potential of anammox bacteria as revealed by their core genome structure.</title>
        <authorList>
            <person name="Okubo T."/>
            <person name="Toyoda A."/>
            <person name="Fukuhara K."/>
            <person name="Uchiyama I."/>
            <person name="Harigaya Y."/>
            <person name="Kuroiwa M."/>
            <person name="Suzuki T."/>
            <person name="Murakami Y."/>
            <person name="Suwa Y."/>
            <person name="Takami H."/>
        </authorList>
    </citation>
    <scope>NUCLEOTIDE SEQUENCE</scope>
    <source>
        <strain evidence="2">317325-3</strain>
    </source>
</reference>
<proteinExistence type="predicted"/>
<dbReference type="AlphaFoldDB" id="A0A809R1K1"/>
<evidence type="ECO:0000313" key="2">
    <source>
        <dbReference type="EMBL" id="BBO21503.1"/>
    </source>
</evidence>
<organism evidence="2 3">
    <name type="scientific">Candidatus Desulfobacillus denitrificans</name>
    <dbReference type="NCBI Taxonomy" id="2608985"/>
    <lineage>
        <taxon>Bacteria</taxon>
        <taxon>Pseudomonadati</taxon>
        <taxon>Pseudomonadota</taxon>
        <taxon>Betaproteobacteria</taxon>
        <taxon>Candidatus Desulfobacillus</taxon>
    </lineage>
</organism>
<evidence type="ECO:0008006" key="4">
    <source>
        <dbReference type="Google" id="ProtNLM"/>
    </source>
</evidence>
<evidence type="ECO:0000313" key="3">
    <source>
        <dbReference type="Proteomes" id="UP000662914"/>
    </source>
</evidence>
<protein>
    <recommendedName>
        <fullName evidence="4">Hemin uptake protein HemP</fullName>
    </recommendedName>
</protein>
<feature type="region of interest" description="Disordered" evidence="1">
    <location>
        <begin position="1"/>
        <end position="23"/>
    </location>
</feature>
<dbReference type="Proteomes" id="UP000662914">
    <property type="component" value="Chromosome"/>
</dbReference>
<dbReference type="Gene3D" id="2.10.70.10">
    <property type="entry name" value="Complement Module, domain 1"/>
    <property type="match status" value="1"/>
</dbReference>
<sequence>MVKQAKTPLPQPARPESAPSQTLTSAALMQGRREIVIEHHGERYRLQQTRSGKLILTK</sequence>
<dbReference type="Pfam" id="PF10636">
    <property type="entry name" value="hemP"/>
    <property type="match status" value="1"/>
</dbReference>
<dbReference type="InterPro" id="IPR019600">
    <property type="entry name" value="Hemin_uptake_protein_HemP"/>
</dbReference>
<accession>A0A809R1K1</accession>